<dbReference type="CDD" id="cd02440">
    <property type="entry name" value="AdoMet_MTases"/>
    <property type="match status" value="1"/>
</dbReference>
<evidence type="ECO:0000256" key="4">
    <source>
        <dbReference type="ARBA" id="ARBA00022691"/>
    </source>
</evidence>
<proteinExistence type="predicted"/>
<keyword evidence="3 5" id="KW-0808">Transferase</keyword>
<dbReference type="Pfam" id="PF05724">
    <property type="entry name" value="TPMT"/>
    <property type="match status" value="1"/>
</dbReference>
<protein>
    <submittedName>
        <fullName evidence="5">Thiopurine S-methyltransferase</fullName>
    </submittedName>
</protein>
<dbReference type="InterPro" id="IPR029063">
    <property type="entry name" value="SAM-dependent_MTases_sf"/>
</dbReference>
<keyword evidence="1" id="KW-0597">Phosphoprotein</keyword>
<keyword evidence="4" id="KW-0949">S-adenosyl-L-methionine</keyword>
<keyword evidence="2 5" id="KW-0489">Methyltransferase</keyword>
<dbReference type="Gene3D" id="3.40.50.150">
    <property type="entry name" value="Vaccinia Virus protein VP39"/>
    <property type="match status" value="1"/>
</dbReference>
<reference evidence="5 6" key="1">
    <citation type="submission" date="2018-06" db="EMBL/GenBank/DDBJ databases">
        <title>Genomic Encyclopedia of Archaeal and Bacterial Type Strains, Phase II (KMG-II): from individual species to whole genera.</title>
        <authorList>
            <person name="Goeker M."/>
        </authorList>
    </citation>
    <scope>NUCLEOTIDE SEQUENCE [LARGE SCALE GENOMIC DNA]</scope>
    <source>
        <strain evidence="5 6">DSM 19830</strain>
    </source>
</reference>
<dbReference type="InterPro" id="IPR008854">
    <property type="entry name" value="TPMT"/>
</dbReference>
<dbReference type="GO" id="GO:0008757">
    <property type="term" value="F:S-adenosylmethionine-dependent methyltransferase activity"/>
    <property type="evidence" value="ECO:0007669"/>
    <property type="project" value="InterPro"/>
</dbReference>
<evidence type="ECO:0000313" key="5">
    <source>
        <dbReference type="EMBL" id="PZX48746.1"/>
    </source>
</evidence>
<evidence type="ECO:0000313" key="6">
    <source>
        <dbReference type="Proteomes" id="UP000248882"/>
    </source>
</evidence>
<dbReference type="PANTHER" id="PTHR32183">
    <property type="match status" value="1"/>
</dbReference>
<organism evidence="5 6">
    <name type="scientific">Algoriphagus chordae</name>
    <dbReference type="NCBI Taxonomy" id="237019"/>
    <lineage>
        <taxon>Bacteria</taxon>
        <taxon>Pseudomonadati</taxon>
        <taxon>Bacteroidota</taxon>
        <taxon>Cytophagia</taxon>
        <taxon>Cytophagales</taxon>
        <taxon>Cyclobacteriaceae</taxon>
        <taxon>Algoriphagus</taxon>
    </lineage>
</organism>
<dbReference type="Proteomes" id="UP000248882">
    <property type="component" value="Unassembled WGS sequence"/>
</dbReference>
<evidence type="ECO:0000256" key="2">
    <source>
        <dbReference type="ARBA" id="ARBA00022603"/>
    </source>
</evidence>
<accession>A0A2W7QN96</accession>
<gene>
    <name evidence="5" type="ORF">LV85_03561</name>
</gene>
<evidence type="ECO:0000256" key="1">
    <source>
        <dbReference type="ARBA" id="ARBA00022553"/>
    </source>
</evidence>
<sequence length="196" mass="22739">MAFLDKNYWTERYVTSKTGWDIGFASPPLVQYLDQIENKDMQILIPGAGLGYEVAYGWQSGFNNLHILDFSSEALARFKSLFPSYPDKFIHHQDFFEHTGKYDLILEQTFFCALDPDLREDYAKKMASLLKPGGKLVGVWFDREFDFEGPPFGGKSEEYRMLFEKYFKVKTLAPCYNSIPERLGSEVFMILENSKI</sequence>
<evidence type="ECO:0000256" key="3">
    <source>
        <dbReference type="ARBA" id="ARBA00022679"/>
    </source>
</evidence>
<dbReference type="EMBL" id="QKZT01000018">
    <property type="protein sequence ID" value="PZX48746.1"/>
    <property type="molecule type" value="Genomic_DNA"/>
</dbReference>
<dbReference type="OrthoDB" id="9778208at2"/>
<dbReference type="GO" id="GO:0032259">
    <property type="term" value="P:methylation"/>
    <property type="evidence" value="ECO:0007669"/>
    <property type="project" value="UniProtKB-KW"/>
</dbReference>
<dbReference type="SUPFAM" id="SSF53335">
    <property type="entry name" value="S-adenosyl-L-methionine-dependent methyltransferases"/>
    <property type="match status" value="1"/>
</dbReference>
<dbReference type="RefSeq" id="WP_111321882.1">
    <property type="nucleotide sequence ID" value="NZ_QKZT01000018.1"/>
</dbReference>
<dbReference type="AlphaFoldDB" id="A0A2W7QN96"/>
<dbReference type="PANTHER" id="PTHR32183:SF6">
    <property type="entry name" value="CYSTEINE SULFINATE DESULFINASE_CYSTEINE DESULFURASE AND RELATED ENZYMES"/>
    <property type="match status" value="1"/>
</dbReference>
<comment type="caution">
    <text evidence="5">The sequence shown here is derived from an EMBL/GenBank/DDBJ whole genome shotgun (WGS) entry which is preliminary data.</text>
</comment>
<dbReference type="PROSITE" id="PS51585">
    <property type="entry name" value="SAM_MT_TPMT"/>
    <property type="match status" value="1"/>
</dbReference>
<keyword evidence="6" id="KW-1185">Reference proteome</keyword>
<name>A0A2W7QN96_9BACT</name>